<comment type="caution">
    <text evidence="6">The sequence shown here is derived from an EMBL/GenBank/DDBJ whole genome shotgun (WGS) entry which is preliminary data.</text>
</comment>
<accession>A0A7W0HJ72</accession>
<name>A0A7W0HJ72_9BACT</name>
<evidence type="ECO:0000256" key="1">
    <source>
        <dbReference type="ARBA" id="ARBA00022723"/>
    </source>
</evidence>
<keyword evidence="4" id="KW-0411">Iron-sulfur</keyword>
<reference evidence="6 7" key="1">
    <citation type="submission" date="2020-07" db="EMBL/GenBank/DDBJ databases">
        <title>Genomic Encyclopedia of Type Strains, Phase IV (KMG-IV): sequencing the most valuable type-strain genomes for metagenomic binning, comparative biology and taxonomic classification.</title>
        <authorList>
            <person name="Goeker M."/>
        </authorList>
    </citation>
    <scope>NUCLEOTIDE SEQUENCE [LARGE SCALE GENOMIC DNA]</scope>
    <source>
        <strain evidence="6 7">DSM 17721</strain>
    </source>
</reference>
<gene>
    <name evidence="6" type="ORF">HNR65_000105</name>
</gene>
<evidence type="ECO:0000313" key="7">
    <source>
        <dbReference type="Proteomes" id="UP000525298"/>
    </source>
</evidence>
<evidence type="ECO:0000256" key="2">
    <source>
        <dbReference type="ARBA" id="ARBA00023002"/>
    </source>
</evidence>
<organism evidence="6 7">
    <name type="scientific">Desulfosalsimonas propionicica</name>
    <dbReference type="NCBI Taxonomy" id="332175"/>
    <lineage>
        <taxon>Bacteria</taxon>
        <taxon>Pseudomonadati</taxon>
        <taxon>Thermodesulfobacteriota</taxon>
        <taxon>Desulfobacteria</taxon>
        <taxon>Desulfobacterales</taxon>
        <taxon>Desulfosalsimonadaceae</taxon>
        <taxon>Desulfosalsimonas</taxon>
    </lineage>
</organism>
<dbReference type="GO" id="GO:0051536">
    <property type="term" value="F:iron-sulfur cluster binding"/>
    <property type="evidence" value="ECO:0007669"/>
    <property type="project" value="UniProtKB-KW"/>
</dbReference>
<protein>
    <submittedName>
        <fullName evidence="6">Coenzyme F420-reducing hydrogenase delta subunit</fullName>
    </submittedName>
</protein>
<dbReference type="AlphaFoldDB" id="A0A7W0HJ72"/>
<evidence type="ECO:0000259" key="5">
    <source>
        <dbReference type="Pfam" id="PF02662"/>
    </source>
</evidence>
<keyword evidence="3" id="KW-0408">Iron</keyword>
<dbReference type="Proteomes" id="UP000525298">
    <property type="component" value="Unassembled WGS sequence"/>
</dbReference>
<proteinExistence type="predicted"/>
<dbReference type="Pfam" id="PF02662">
    <property type="entry name" value="FlpD"/>
    <property type="match status" value="1"/>
</dbReference>
<feature type="domain" description="F420-non-reducing hydrogenase iron-sulfur subunit D" evidence="5">
    <location>
        <begin position="9"/>
        <end position="131"/>
    </location>
</feature>
<keyword evidence="2" id="KW-0560">Oxidoreductase</keyword>
<keyword evidence="7" id="KW-1185">Reference proteome</keyword>
<evidence type="ECO:0000313" key="6">
    <source>
        <dbReference type="EMBL" id="MBA2879798.1"/>
    </source>
</evidence>
<dbReference type="RefSeq" id="WP_181549494.1">
    <property type="nucleotide sequence ID" value="NZ_JACDUS010000001.1"/>
</dbReference>
<sequence length="148" mass="16247">MTDTFEPEIVAFCCHYCAYTAADMAGSKRISYPPNVKIIRVPCTGKVDAIHIMKALEKGADGVYVAGCLEGDCHFKTGNIRAAHRVLRVQALLEEIGVEPQRVEMITMSAGMGERFAKTARDFTEKIRQLGPSPVTTAARDSRRRAVS</sequence>
<dbReference type="EMBL" id="JACDUS010000001">
    <property type="protein sequence ID" value="MBA2879798.1"/>
    <property type="molecule type" value="Genomic_DNA"/>
</dbReference>
<dbReference type="InterPro" id="IPR003813">
    <property type="entry name" value="MvhD/FlpD"/>
</dbReference>
<dbReference type="GO" id="GO:0046872">
    <property type="term" value="F:metal ion binding"/>
    <property type="evidence" value="ECO:0007669"/>
    <property type="project" value="UniProtKB-KW"/>
</dbReference>
<evidence type="ECO:0000256" key="4">
    <source>
        <dbReference type="ARBA" id="ARBA00023014"/>
    </source>
</evidence>
<evidence type="ECO:0000256" key="3">
    <source>
        <dbReference type="ARBA" id="ARBA00023004"/>
    </source>
</evidence>
<dbReference type="GO" id="GO:0016491">
    <property type="term" value="F:oxidoreductase activity"/>
    <property type="evidence" value="ECO:0007669"/>
    <property type="project" value="UniProtKB-KW"/>
</dbReference>
<keyword evidence="1" id="KW-0479">Metal-binding</keyword>